<organism evidence="3 4">
    <name type="scientific">Gemmatimonas phototrophica</name>
    <dbReference type="NCBI Taxonomy" id="1379270"/>
    <lineage>
        <taxon>Bacteria</taxon>
        <taxon>Pseudomonadati</taxon>
        <taxon>Gemmatimonadota</taxon>
        <taxon>Gemmatimonadia</taxon>
        <taxon>Gemmatimonadales</taxon>
        <taxon>Gemmatimonadaceae</taxon>
        <taxon>Gemmatimonas</taxon>
    </lineage>
</organism>
<name>A0A143BMU0_9BACT</name>
<keyword evidence="4" id="KW-1185">Reference proteome</keyword>
<evidence type="ECO:0000256" key="1">
    <source>
        <dbReference type="SAM" id="MobiDB-lite"/>
    </source>
</evidence>
<reference evidence="3 4" key="1">
    <citation type="journal article" date="2014" name="Proc. Natl. Acad. Sci. U.S.A.">
        <title>Functional type 2 photosynthetic reaction centers found in the rare bacterial phylum Gemmatimonadetes.</title>
        <authorList>
            <person name="Zeng Y."/>
            <person name="Feng F."/>
            <person name="Medova H."/>
            <person name="Dean J."/>
            <person name="Koblizek M."/>
        </authorList>
    </citation>
    <scope>NUCLEOTIDE SEQUENCE [LARGE SCALE GENOMIC DNA]</scope>
    <source>
        <strain evidence="3 4">AP64</strain>
    </source>
</reference>
<dbReference type="Gene3D" id="2.60.40.1080">
    <property type="match status" value="1"/>
</dbReference>
<evidence type="ECO:0000313" key="3">
    <source>
        <dbReference type="EMBL" id="AMW06338.1"/>
    </source>
</evidence>
<dbReference type="SMART" id="SM00635">
    <property type="entry name" value="BID_2"/>
    <property type="match status" value="1"/>
</dbReference>
<evidence type="ECO:0000313" key="4">
    <source>
        <dbReference type="Proteomes" id="UP000076404"/>
    </source>
</evidence>
<dbReference type="KEGG" id="gph:GEMMAAP_19225"/>
<dbReference type="Pfam" id="PF18998">
    <property type="entry name" value="Flg_new_2"/>
    <property type="match status" value="1"/>
</dbReference>
<dbReference type="SUPFAM" id="SSF49373">
    <property type="entry name" value="Invasin/intimin cell-adhesion fragments"/>
    <property type="match status" value="1"/>
</dbReference>
<dbReference type="InterPro" id="IPR008964">
    <property type="entry name" value="Invasin/intimin_cell_adhesion"/>
</dbReference>
<feature type="domain" description="BIG2" evidence="2">
    <location>
        <begin position="157"/>
        <end position="237"/>
    </location>
</feature>
<feature type="region of interest" description="Disordered" evidence="1">
    <location>
        <begin position="706"/>
        <end position="729"/>
    </location>
</feature>
<dbReference type="STRING" id="1379270.GEMMAAP_19225"/>
<dbReference type="AlphaFoldDB" id="A0A143BMU0"/>
<protein>
    <recommendedName>
        <fullName evidence="2">BIG2 domain-containing protein</fullName>
    </recommendedName>
</protein>
<dbReference type="InterPro" id="IPR003343">
    <property type="entry name" value="Big_2"/>
</dbReference>
<dbReference type="Proteomes" id="UP000076404">
    <property type="component" value="Chromosome"/>
</dbReference>
<dbReference type="Pfam" id="PF02368">
    <property type="entry name" value="Big_2"/>
    <property type="match status" value="1"/>
</dbReference>
<gene>
    <name evidence="3" type="ORF">GEMMAAP_19225</name>
</gene>
<evidence type="ECO:0000259" key="2">
    <source>
        <dbReference type="SMART" id="SM00635"/>
    </source>
</evidence>
<sequence>MAAAAGTALLALVGACSSDTPTDAFAPLAPARLALDASVRFQTTGSASLRVRSSYVRTDLTRPPLDSQNISLTDAPSQQVPITIDLGPCLSDPLRGSATGGTPAADECLVWVELALLTNGVVVDRDTLKNISMRPGQTASAPASITLDEVGTVRLLPPSANVVSPGAPLRLEATRTMTIGAEVLDGANRPLTRPVTWSTASATIATVTNAGVVTGVAPGTVRLTATVGSSTASVDVRVVPLPQAVTITAGTGSSGTGTVVSVPAGLNCAISGTTTSGTCTASFPGDASVSLTMTTGSSTSFVGWGGDCSGASACTFATSQPRAVSATLRAFRTLTVTGIGPGNGSITAPGNVINCTWQFGSTSSGPCTAQIPDGTQITLTAAAQANSRFAGWRGDCAAATGLTCTLTMSANRSVQADFGQLAVYRISAGTGTGNGSVLSSPAGINCTVTGTAVSGTCSMAVLPGTVVSLSAQGSGGSTFRQWGGTCGGATAVCVRSNTNGGDFPSTVAFDNAVALNITPDPRSTGTGQLNGTSFFFCTISATTVTSAPCANTYPIGTTVTIDAFTTGFTDFVAWGGACASFIASRCTLTMNSSTAATVRFEAVPTARLRLQLDSDRGSVQVSQAPYLGQQTCVRSTANQAPTICDITVARNRQMVITIVDSPPIFGSFNEIGVCALASSPCVTSINADAQADIFFFDSQALIMNRSTGSQPAAQPSRPSPVKRKGAARQ</sequence>
<accession>A0A143BMU0</accession>
<dbReference type="EMBL" id="CP011454">
    <property type="protein sequence ID" value="AMW06338.1"/>
    <property type="molecule type" value="Genomic_DNA"/>
</dbReference>
<feature type="compositionally biased region" description="Basic residues" evidence="1">
    <location>
        <begin position="720"/>
        <end position="729"/>
    </location>
</feature>
<proteinExistence type="predicted"/>
<reference evidence="3 4" key="2">
    <citation type="journal article" date="2016" name="Environ. Microbiol. Rep.">
        <title>Metagenomic evidence for the presence of phototrophic Gemmatimonadetes bacteria in diverse environments.</title>
        <authorList>
            <person name="Zeng Y."/>
            <person name="Baumbach J."/>
            <person name="Barbosa E.G."/>
            <person name="Azevedo V."/>
            <person name="Zhang C."/>
            <person name="Koblizek M."/>
        </authorList>
    </citation>
    <scope>NUCLEOTIDE SEQUENCE [LARGE SCALE GENOMIC DNA]</scope>
    <source>
        <strain evidence="3 4">AP64</strain>
    </source>
</reference>
<dbReference type="InterPro" id="IPR044060">
    <property type="entry name" value="Bacterial_rp_domain"/>
</dbReference>
<dbReference type="eggNOG" id="ENOG5033N16">
    <property type="taxonomic scope" value="Bacteria"/>
</dbReference>